<comment type="caution">
    <text evidence="1">The sequence shown here is derived from an EMBL/GenBank/DDBJ whole genome shotgun (WGS) entry which is preliminary data.</text>
</comment>
<dbReference type="Gene3D" id="3.20.20.80">
    <property type="entry name" value="Glycosidases"/>
    <property type="match status" value="1"/>
</dbReference>
<dbReference type="EMBL" id="JAUPFM010000002">
    <property type="protein sequence ID" value="KAK2858618.1"/>
    <property type="molecule type" value="Genomic_DNA"/>
</dbReference>
<organism evidence="1 2">
    <name type="scientific">Channa striata</name>
    <name type="common">Snakehead murrel</name>
    <name type="synonym">Ophicephalus striatus</name>
    <dbReference type="NCBI Taxonomy" id="64152"/>
    <lineage>
        <taxon>Eukaryota</taxon>
        <taxon>Metazoa</taxon>
        <taxon>Chordata</taxon>
        <taxon>Craniata</taxon>
        <taxon>Vertebrata</taxon>
        <taxon>Euteleostomi</taxon>
        <taxon>Actinopterygii</taxon>
        <taxon>Neopterygii</taxon>
        <taxon>Teleostei</taxon>
        <taxon>Neoteleostei</taxon>
        <taxon>Acanthomorphata</taxon>
        <taxon>Anabantaria</taxon>
        <taxon>Anabantiformes</taxon>
        <taxon>Channoidei</taxon>
        <taxon>Channidae</taxon>
        <taxon>Channa</taxon>
    </lineage>
</organism>
<proteinExistence type="predicted"/>
<evidence type="ECO:0000313" key="2">
    <source>
        <dbReference type="Proteomes" id="UP001187415"/>
    </source>
</evidence>
<name>A0AA88NFJ9_CHASR</name>
<keyword evidence="2" id="KW-1185">Reference proteome</keyword>
<gene>
    <name evidence="1" type="ORF">Q5P01_003238</name>
</gene>
<dbReference type="AlphaFoldDB" id="A0AA88NFJ9"/>
<accession>A0AA88NFJ9</accession>
<reference evidence="1" key="1">
    <citation type="submission" date="2023-07" db="EMBL/GenBank/DDBJ databases">
        <title>Chromosome-level Genome Assembly of Striped Snakehead (Channa striata).</title>
        <authorList>
            <person name="Liu H."/>
        </authorList>
    </citation>
    <scope>NUCLEOTIDE SEQUENCE</scope>
    <source>
        <strain evidence="1">Gz</strain>
        <tissue evidence="1">Muscle</tissue>
    </source>
</reference>
<evidence type="ECO:0000313" key="1">
    <source>
        <dbReference type="EMBL" id="KAK2858618.1"/>
    </source>
</evidence>
<protein>
    <submittedName>
        <fullName evidence="1">Uncharacterized protein</fullName>
    </submittedName>
</protein>
<sequence>MFSLSLVKVPAQEVINHRCSSGSTRSSYVNASVREEFPSVPQSARHLNDDKCATRSGNIESYRDIYQ</sequence>
<dbReference type="Proteomes" id="UP001187415">
    <property type="component" value="Unassembled WGS sequence"/>
</dbReference>